<organism evidence="3 4">
    <name type="scientific">Isoptericola haloaureus</name>
    <dbReference type="NCBI Taxonomy" id="1542902"/>
    <lineage>
        <taxon>Bacteria</taxon>
        <taxon>Bacillati</taxon>
        <taxon>Actinomycetota</taxon>
        <taxon>Actinomycetes</taxon>
        <taxon>Micrococcales</taxon>
        <taxon>Promicromonosporaceae</taxon>
        <taxon>Isoptericola</taxon>
    </lineage>
</organism>
<dbReference type="CDD" id="cd06170">
    <property type="entry name" value="LuxR_C_like"/>
    <property type="match status" value="1"/>
</dbReference>
<dbReference type="Pfam" id="PF00196">
    <property type="entry name" value="GerE"/>
    <property type="match status" value="1"/>
</dbReference>
<dbReference type="PANTHER" id="PTHR47691:SF3">
    <property type="entry name" value="HTH-TYPE TRANSCRIPTIONAL REGULATOR RV0890C-RELATED"/>
    <property type="match status" value="1"/>
</dbReference>
<dbReference type="InterPro" id="IPR041664">
    <property type="entry name" value="AAA_16"/>
</dbReference>
<protein>
    <submittedName>
        <fullName evidence="3">LuxR C-terminal-related transcriptional regulator</fullName>
    </submittedName>
</protein>
<reference evidence="3" key="2">
    <citation type="submission" date="2024-02" db="EMBL/GenBank/DDBJ databases">
        <authorList>
            <person name="Prathaban M."/>
            <person name="Mythili R."/>
            <person name="Sharmila Devi N."/>
            <person name="Sobanaa M."/>
            <person name="Prathiviraj R."/>
            <person name="Selvin J."/>
        </authorList>
    </citation>
    <scope>NUCLEOTIDE SEQUENCE</scope>
    <source>
        <strain evidence="3">MP1014</strain>
    </source>
</reference>
<evidence type="ECO:0000259" key="2">
    <source>
        <dbReference type="PROSITE" id="PS50043"/>
    </source>
</evidence>
<dbReference type="RefSeq" id="WP_332903116.1">
    <property type="nucleotide sequence ID" value="NZ_JBAGLP010000120.1"/>
</dbReference>
<evidence type="ECO:0000256" key="1">
    <source>
        <dbReference type="SAM" id="MobiDB-lite"/>
    </source>
</evidence>
<dbReference type="SUPFAM" id="SSF46894">
    <property type="entry name" value="C-terminal effector domain of the bipartite response regulators"/>
    <property type="match status" value="1"/>
</dbReference>
<dbReference type="InterPro" id="IPR000792">
    <property type="entry name" value="Tscrpt_reg_LuxR_C"/>
</dbReference>
<keyword evidence="4" id="KW-1185">Reference proteome</keyword>
<dbReference type="Gene3D" id="1.10.10.10">
    <property type="entry name" value="Winged helix-like DNA-binding domain superfamily/Winged helix DNA-binding domain"/>
    <property type="match status" value="1"/>
</dbReference>
<evidence type="ECO:0000313" key="4">
    <source>
        <dbReference type="Proteomes" id="UP001310387"/>
    </source>
</evidence>
<dbReference type="Gene3D" id="3.40.50.300">
    <property type="entry name" value="P-loop containing nucleotide triphosphate hydrolases"/>
    <property type="match status" value="1"/>
</dbReference>
<gene>
    <name evidence="3" type="ORF">V5O49_16145</name>
</gene>
<feature type="domain" description="HTH luxR-type" evidence="2">
    <location>
        <begin position="665"/>
        <end position="730"/>
    </location>
</feature>
<sequence>MTPSTTDVPPLPTPRTRLVGREQEVRTVLDAVDASTQAVVTITGIGGSGKTTLATEIVRRLTVQFARRWFVDLTRLDRAEDLAGHVCHRLGVRRGTTGPLAVLEEELGRAPALLVLDNCEHLLDAVAELVGSLTAACPELTVLATSRRPLDVPAERTVVLGPLPVTGPDGGPGAAVELLVERARAAGADLSADDVAPDGPAAAHLAAVCRRLDGLPLPIVLAATHLRTMHPAELAERVERDLSLPAMRGGADHQRTMAASIDWSLDLLAPSTRDLLLRAGVFVGTFDAGDCRAVCRPDDTPDEVDDGLRELVEHSLLTADTSAAPTRYRMLAVVREHARRRLGAGPADRLAVAHRVHLTTTVGVTPSSSPFYTPADVARLEVVHDDAVAALDRAVRDEDAAAVVGLLMALMRFWRVTGRIRFGLDHTARASVGLDGFGLAVVHLVRADLERLLGLLDDADEHVRAGLAIVRAGGPAAAHALPTALGIRGDLLSARGRHDEALALYDEIRPLYDPVDRPQLHGVWCANVGGILLAAGRDAEAEPRLLEARRVLGGQPPVWLAGRVHGHLGTLARRAGDLDAARELVLAGLDELAPFGALVEAAPLVDELAAVLRADGRPRDAEECARAAASMRRRVGSTSSRHDGPGEHGPDIADVTALVRDVRTAPASADALTAREREVADLVAEGLTNPQIARRLVISPGTARTHVERIRTKLGVSSRVHVARWVLERYVDRRTR</sequence>
<dbReference type="InterPro" id="IPR016032">
    <property type="entry name" value="Sig_transdc_resp-reg_C-effctor"/>
</dbReference>
<dbReference type="InterPro" id="IPR027417">
    <property type="entry name" value="P-loop_NTPase"/>
</dbReference>
<name>A0ABU7ZB95_9MICO</name>
<dbReference type="SUPFAM" id="SSF48452">
    <property type="entry name" value="TPR-like"/>
    <property type="match status" value="1"/>
</dbReference>
<dbReference type="InterPro" id="IPR011990">
    <property type="entry name" value="TPR-like_helical_dom_sf"/>
</dbReference>
<dbReference type="SMART" id="SM00421">
    <property type="entry name" value="HTH_LUXR"/>
    <property type="match status" value="1"/>
</dbReference>
<dbReference type="Pfam" id="PF25872">
    <property type="entry name" value="HTH_77"/>
    <property type="match status" value="1"/>
</dbReference>
<dbReference type="PANTHER" id="PTHR47691">
    <property type="entry name" value="REGULATOR-RELATED"/>
    <property type="match status" value="1"/>
</dbReference>
<dbReference type="PROSITE" id="PS50043">
    <property type="entry name" value="HTH_LUXR_2"/>
    <property type="match status" value="1"/>
</dbReference>
<proteinExistence type="predicted"/>
<feature type="region of interest" description="Disordered" evidence="1">
    <location>
        <begin position="630"/>
        <end position="651"/>
    </location>
</feature>
<dbReference type="SUPFAM" id="SSF52540">
    <property type="entry name" value="P-loop containing nucleoside triphosphate hydrolases"/>
    <property type="match status" value="1"/>
</dbReference>
<dbReference type="PRINTS" id="PR00038">
    <property type="entry name" value="HTHLUXR"/>
</dbReference>
<dbReference type="InterPro" id="IPR036388">
    <property type="entry name" value="WH-like_DNA-bd_sf"/>
</dbReference>
<dbReference type="Gene3D" id="1.25.40.10">
    <property type="entry name" value="Tetratricopeptide repeat domain"/>
    <property type="match status" value="1"/>
</dbReference>
<dbReference type="Pfam" id="PF13191">
    <property type="entry name" value="AAA_16"/>
    <property type="match status" value="1"/>
</dbReference>
<dbReference type="PRINTS" id="PR00364">
    <property type="entry name" value="DISEASERSIST"/>
</dbReference>
<dbReference type="InterPro" id="IPR058852">
    <property type="entry name" value="HTH_77"/>
</dbReference>
<dbReference type="Proteomes" id="UP001310387">
    <property type="component" value="Unassembled WGS sequence"/>
</dbReference>
<comment type="caution">
    <text evidence="3">The sequence shown here is derived from an EMBL/GenBank/DDBJ whole genome shotgun (WGS) entry which is preliminary data.</text>
</comment>
<feature type="compositionally biased region" description="Basic and acidic residues" evidence="1">
    <location>
        <begin position="640"/>
        <end position="651"/>
    </location>
</feature>
<reference evidence="3" key="1">
    <citation type="journal article" date="2024" name="Antonie Van Leeuwenhoek">
        <title>Isoptericola haloaureus sp. nov., a dimorphic actinobacterium isolated from mangrove sediments of southeast India, implicating biosaline agricultural significance through nitrogen fixation and salt tolerance genes.</title>
        <authorList>
            <person name="Prathaban M."/>
            <person name="Prathiviraj R."/>
            <person name="Ravichandran M."/>
            <person name="Natarajan S.D."/>
            <person name="Sobanaa M."/>
            <person name="Hari Krishna Kumar S."/>
            <person name="Chandrasekar V."/>
            <person name="Selvin J."/>
        </authorList>
    </citation>
    <scope>NUCLEOTIDE SEQUENCE</scope>
    <source>
        <strain evidence="3">MP1014</strain>
    </source>
</reference>
<dbReference type="EMBL" id="JBAGLP010000120">
    <property type="protein sequence ID" value="MEG3616658.1"/>
    <property type="molecule type" value="Genomic_DNA"/>
</dbReference>
<accession>A0ABU7ZB95</accession>
<evidence type="ECO:0000313" key="3">
    <source>
        <dbReference type="EMBL" id="MEG3616658.1"/>
    </source>
</evidence>